<dbReference type="RefSeq" id="XP_025597664.1">
    <property type="nucleotide sequence ID" value="XM_025745700.1"/>
</dbReference>
<protein>
    <submittedName>
        <fullName evidence="2">Uncharacterized protein</fullName>
    </submittedName>
</protein>
<accession>A0A316ZAU5</accession>
<evidence type="ECO:0000313" key="3">
    <source>
        <dbReference type="Proteomes" id="UP000245946"/>
    </source>
</evidence>
<sequence length="423" mass="45726">MSRFAAAARSGAARRHVSARSLAARVRPAEQSLTSFGSNDGLDVTANGSSEASSVPLGRTESFAVRVEASVVAIDEGTPAIPALAEPGRPKCSASDGPTPDEPSQGNSSDNDVCELCGAMAHLHMNDEMVCTPAPLPSPVTPLLVERNEADDGSRRAAGSPSTVTGEQGTTAASAGLDGDGGATSPSAAAASRTSLPPSSSSEQRGHAPSSPLPEAQHPAVEPSLDRAYMEALSEYPPPDAWAAMPPLSESYQPWLQWGDRRIRHIHRVVLDLRVLMTHRLRGFLSSALSSAFTDLDRAESPRRMIAGQNMFIGLVGQILSCHTGEGWRDVRARIFALDCVDFADLGRWPDRFDFADLYHTPLFTMLPRPWPATRQEPWSRAGGLTEDEVWHYVGRNRVEVVRMREFAERVEHEAGVWFQEID</sequence>
<organism evidence="2 3">
    <name type="scientific">Tilletiopsis washingtonensis</name>
    <dbReference type="NCBI Taxonomy" id="58919"/>
    <lineage>
        <taxon>Eukaryota</taxon>
        <taxon>Fungi</taxon>
        <taxon>Dikarya</taxon>
        <taxon>Basidiomycota</taxon>
        <taxon>Ustilaginomycotina</taxon>
        <taxon>Exobasidiomycetes</taxon>
        <taxon>Entylomatales</taxon>
        <taxon>Entylomatales incertae sedis</taxon>
        <taxon>Tilletiopsis</taxon>
    </lineage>
</organism>
<dbReference type="GeneID" id="37273244"/>
<keyword evidence="3" id="KW-1185">Reference proteome</keyword>
<dbReference type="Proteomes" id="UP000245946">
    <property type="component" value="Unassembled WGS sequence"/>
</dbReference>
<dbReference type="EMBL" id="KZ819295">
    <property type="protein sequence ID" value="PWN97385.1"/>
    <property type="molecule type" value="Genomic_DNA"/>
</dbReference>
<proteinExistence type="predicted"/>
<feature type="compositionally biased region" description="Low complexity" evidence="1">
    <location>
        <begin position="1"/>
        <end position="11"/>
    </location>
</feature>
<gene>
    <name evidence="2" type="ORF">FA09DRAFT_52047</name>
</gene>
<dbReference type="AlphaFoldDB" id="A0A316ZAU5"/>
<feature type="compositionally biased region" description="Polar residues" evidence="1">
    <location>
        <begin position="102"/>
        <end position="111"/>
    </location>
</feature>
<feature type="compositionally biased region" description="Low complexity" evidence="1">
    <location>
        <begin position="169"/>
        <end position="202"/>
    </location>
</feature>
<feature type="region of interest" description="Disordered" evidence="1">
    <location>
        <begin position="78"/>
        <end position="111"/>
    </location>
</feature>
<feature type="region of interest" description="Disordered" evidence="1">
    <location>
        <begin position="149"/>
        <end position="219"/>
    </location>
</feature>
<feature type="region of interest" description="Disordered" evidence="1">
    <location>
        <begin position="1"/>
        <end position="57"/>
    </location>
</feature>
<reference evidence="2 3" key="1">
    <citation type="journal article" date="2018" name="Mol. Biol. Evol.">
        <title>Broad Genomic Sampling Reveals a Smut Pathogenic Ancestry of the Fungal Clade Ustilaginomycotina.</title>
        <authorList>
            <person name="Kijpornyongpan T."/>
            <person name="Mondo S.J."/>
            <person name="Barry K."/>
            <person name="Sandor L."/>
            <person name="Lee J."/>
            <person name="Lipzen A."/>
            <person name="Pangilinan J."/>
            <person name="LaButti K."/>
            <person name="Hainaut M."/>
            <person name="Henrissat B."/>
            <person name="Grigoriev I.V."/>
            <person name="Spatafora J.W."/>
            <person name="Aime M.C."/>
        </authorList>
    </citation>
    <scope>NUCLEOTIDE SEQUENCE [LARGE SCALE GENOMIC DNA]</scope>
    <source>
        <strain evidence="2 3">MCA 4186</strain>
    </source>
</reference>
<evidence type="ECO:0000313" key="2">
    <source>
        <dbReference type="EMBL" id="PWN97385.1"/>
    </source>
</evidence>
<name>A0A316ZAU5_9BASI</name>
<evidence type="ECO:0000256" key="1">
    <source>
        <dbReference type="SAM" id="MobiDB-lite"/>
    </source>
</evidence>